<dbReference type="SUPFAM" id="SSF51556">
    <property type="entry name" value="Metallo-dependent hydrolases"/>
    <property type="match status" value="1"/>
</dbReference>
<evidence type="ECO:0000313" key="4">
    <source>
        <dbReference type="Proteomes" id="UP000317893"/>
    </source>
</evidence>
<evidence type="ECO:0000256" key="1">
    <source>
        <dbReference type="ARBA" id="ARBA00038310"/>
    </source>
</evidence>
<dbReference type="PANTHER" id="PTHR43569:SF2">
    <property type="entry name" value="AMIDOHYDROLASE-RELATED DOMAIN-CONTAINING PROTEIN"/>
    <property type="match status" value="1"/>
</dbReference>
<dbReference type="InterPro" id="IPR032466">
    <property type="entry name" value="Metal_Hydrolase"/>
</dbReference>
<dbReference type="InterPro" id="IPR006680">
    <property type="entry name" value="Amidohydro-rel"/>
</dbReference>
<evidence type="ECO:0000259" key="2">
    <source>
        <dbReference type="Pfam" id="PF04909"/>
    </source>
</evidence>
<dbReference type="Pfam" id="PF04909">
    <property type="entry name" value="Amidohydro_2"/>
    <property type="match status" value="1"/>
</dbReference>
<gene>
    <name evidence="3" type="ORF">FB458_1056</name>
</gene>
<dbReference type="EMBL" id="VFMN01000001">
    <property type="protein sequence ID" value="TQJ07980.1"/>
    <property type="molecule type" value="Genomic_DNA"/>
</dbReference>
<comment type="caution">
    <text evidence="3">The sequence shown here is derived from an EMBL/GenBank/DDBJ whole genome shotgun (WGS) entry which is preliminary data.</text>
</comment>
<dbReference type="GO" id="GO:0016787">
    <property type="term" value="F:hydrolase activity"/>
    <property type="evidence" value="ECO:0007669"/>
    <property type="project" value="InterPro"/>
</dbReference>
<dbReference type="AlphaFoldDB" id="A0A542DY08"/>
<dbReference type="OrthoDB" id="5450317at2"/>
<keyword evidence="4" id="KW-1185">Reference proteome</keyword>
<dbReference type="InterPro" id="IPR052350">
    <property type="entry name" value="Metallo-dep_Lactonases"/>
</dbReference>
<dbReference type="Gene3D" id="3.20.20.140">
    <property type="entry name" value="Metal-dependent hydrolases"/>
    <property type="match status" value="1"/>
</dbReference>
<dbReference type="RefSeq" id="WP_141847361.1">
    <property type="nucleotide sequence ID" value="NZ_BAAAPR010000002.1"/>
</dbReference>
<name>A0A542DY08_9MICO</name>
<comment type="similarity">
    <text evidence="1">Belongs to the metallo-dependent hydrolases superfamily.</text>
</comment>
<feature type="domain" description="Amidohydrolase-related" evidence="2">
    <location>
        <begin position="13"/>
        <end position="286"/>
    </location>
</feature>
<dbReference type="Proteomes" id="UP000317893">
    <property type="component" value="Unassembled WGS sequence"/>
</dbReference>
<accession>A0A542DY08</accession>
<sequence>MTATPAPGRTLTVDAHHHVWDVEQREHAWLAGLPAIRRTFDTGDLRPLARAAGVDGTVLVQVLNSAQDTHDFLAVAAQDPLVLGVVGWVDLTAPDVPVQVARLRALPGGDRLVGVRHLAADEPDPRWLLRDDVVRGLRALATTGLPYDVLLAHDRLPVAVELAALVPELPLVLDHLGKPAIADGVLDPWRAHVSALAAHEQVHVKLSGMVTEAGDGWTVGMLRPYAEHVLAAFGADRVMAGSDWPVSLLAASYGDVVDANRALVAGLSTDERAAVLGGTATAFYGLTPRPEEPAS</sequence>
<organism evidence="3 4">
    <name type="scientific">Lapillicoccus jejuensis</name>
    <dbReference type="NCBI Taxonomy" id="402171"/>
    <lineage>
        <taxon>Bacteria</taxon>
        <taxon>Bacillati</taxon>
        <taxon>Actinomycetota</taxon>
        <taxon>Actinomycetes</taxon>
        <taxon>Micrococcales</taxon>
        <taxon>Intrasporangiaceae</taxon>
        <taxon>Lapillicoccus</taxon>
    </lineage>
</organism>
<protein>
    <submittedName>
        <fullName evidence="3">L-fuconolactonase</fullName>
    </submittedName>
</protein>
<evidence type="ECO:0000313" key="3">
    <source>
        <dbReference type="EMBL" id="TQJ07980.1"/>
    </source>
</evidence>
<proteinExistence type="inferred from homology"/>
<dbReference type="PANTHER" id="PTHR43569">
    <property type="entry name" value="AMIDOHYDROLASE"/>
    <property type="match status" value="1"/>
</dbReference>
<reference evidence="3 4" key="1">
    <citation type="submission" date="2019-06" db="EMBL/GenBank/DDBJ databases">
        <title>Sequencing the genomes of 1000 actinobacteria strains.</title>
        <authorList>
            <person name="Klenk H.-P."/>
        </authorList>
    </citation>
    <scope>NUCLEOTIDE SEQUENCE [LARGE SCALE GENOMIC DNA]</scope>
    <source>
        <strain evidence="3 4">DSM 18607</strain>
    </source>
</reference>